<dbReference type="Pfam" id="PF11013">
    <property type="entry name" value="DUF2851"/>
    <property type="match status" value="1"/>
</dbReference>
<dbReference type="AlphaFoldDB" id="A0A0P7B1G3"/>
<organism evidence="1 2">
    <name type="scientific">Croceitalea dokdonensis DOKDO 023</name>
    <dbReference type="NCBI Taxonomy" id="1300341"/>
    <lineage>
        <taxon>Bacteria</taxon>
        <taxon>Pseudomonadati</taxon>
        <taxon>Bacteroidota</taxon>
        <taxon>Flavobacteriia</taxon>
        <taxon>Flavobacteriales</taxon>
        <taxon>Flavobacteriaceae</taxon>
        <taxon>Croceitalea</taxon>
    </lineage>
</organism>
<comment type="caution">
    <text evidence="1">The sequence shown here is derived from an EMBL/GenBank/DDBJ whole genome shotgun (WGS) entry which is preliminary data.</text>
</comment>
<name>A0A0P7B1G3_9FLAO</name>
<evidence type="ECO:0000313" key="1">
    <source>
        <dbReference type="EMBL" id="KPM31811.1"/>
    </source>
</evidence>
<evidence type="ECO:0000313" key="2">
    <source>
        <dbReference type="Proteomes" id="UP000050280"/>
    </source>
</evidence>
<gene>
    <name evidence="1" type="ORF">I595_2311</name>
</gene>
<keyword evidence="2" id="KW-1185">Reference proteome</keyword>
<reference evidence="1 2" key="1">
    <citation type="submission" date="2015-09" db="EMBL/GenBank/DDBJ databases">
        <title>Genome sequence of the marine flavobacterium Croceitalea dokdonensis DOKDO 023 that contains proton- and sodium-pumping rhodopsins.</title>
        <authorList>
            <person name="Kwon S.-K."/>
            <person name="Lee H.K."/>
            <person name="Kwak M.-J."/>
            <person name="Kim J.F."/>
        </authorList>
    </citation>
    <scope>NUCLEOTIDE SEQUENCE [LARGE SCALE GENOMIC DNA]</scope>
    <source>
        <strain evidence="1 2">DOKDO 023</strain>
    </source>
</reference>
<sequence>MREDLLHFIWKTKKVLHQRLYTTDGEALEILQTGEHNYYAGPDFFNAKVNIGGQLWVGNIEMHLKSTDWYVHGHETDLSYDNVILHVVWEDDVQVFRKDGSRIPALQLKDVLPPSFIERYKQLLKNTTIKFINCEKELGQIDSYLMESWLESLYVERLMEKTQFVKALLRQSKNDWEAVLFALLMKGFGTKRNQEAFLQVAGSLDFSTVRKLSKDVFRLESVLLGQAKLLDKQDVANHQLKAYQKEYAFQKTKFHLSNAGVVEPSFFGLRPNNFPTVRLSQLANLYGKTTNFFAGLMAASTVDDVYILFDVAPSEYWKSHYTFGKTSKSSAKKLSKSFVDLLIINTLIPLKFTYFQEQGNAKKLEVLEMAKMLQPEKNTIIESFKQMGSPAANAFETQSRLQLYNRYCSKNKCLQCKVGAALLNKNS</sequence>
<dbReference type="PATRIC" id="fig|1300341.3.peg.2477"/>
<dbReference type="EMBL" id="LDJX01000004">
    <property type="protein sequence ID" value="KPM31811.1"/>
    <property type="molecule type" value="Genomic_DNA"/>
</dbReference>
<dbReference type="InterPro" id="IPR021272">
    <property type="entry name" value="DUF2851"/>
</dbReference>
<dbReference type="RefSeq" id="WP_054559375.1">
    <property type="nucleotide sequence ID" value="NZ_LDJX01000004.1"/>
</dbReference>
<dbReference type="STRING" id="1300341.I595_2311"/>
<dbReference type="Proteomes" id="UP000050280">
    <property type="component" value="Unassembled WGS sequence"/>
</dbReference>
<proteinExistence type="predicted"/>
<accession>A0A0P7B1G3</accession>
<dbReference type="OrthoDB" id="1005072at2"/>
<protein>
    <recommendedName>
        <fullName evidence="3">DUF2851 domain containing protein</fullName>
    </recommendedName>
</protein>
<evidence type="ECO:0008006" key="3">
    <source>
        <dbReference type="Google" id="ProtNLM"/>
    </source>
</evidence>